<keyword evidence="3" id="KW-1185">Reference proteome</keyword>
<evidence type="ECO:0000256" key="1">
    <source>
        <dbReference type="SAM" id="MobiDB-lite"/>
    </source>
</evidence>
<reference evidence="2 3" key="1">
    <citation type="submission" date="2020-03" db="EMBL/GenBank/DDBJ databases">
        <title>Genomic Encyclopedia of Type Strains, Phase IV (KMG-IV): sequencing the most valuable type-strain genomes for metagenomic binning, comparative biology and taxonomic classification.</title>
        <authorList>
            <person name="Goeker M."/>
        </authorList>
    </citation>
    <scope>NUCLEOTIDE SEQUENCE [LARGE SCALE GENOMIC DNA]</scope>
    <source>
        <strain evidence="2 3">DSM 21299</strain>
    </source>
</reference>
<evidence type="ECO:0000313" key="2">
    <source>
        <dbReference type="EMBL" id="NIJ16271.1"/>
    </source>
</evidence>
<feature type="region of interest" description="Disordered" evidence="1">
    <location>
        <begin position="1"/>
        <end position="24"/>
    </location>
</feature>
<proteinExistence type="predicted"/>
<protein>
    <submittedName>
        <fullName evidence="2">Uncharacterized protein</fullName>
    </submittedName>
</protein>
<name>A0A846M6K3_9SPHN</name>
<feature type="compositionally biased region" description="Low complexity" evidence="1">
    <location>
        <begin position="1"/>
        <end position="13"/>
    </location>
</feature>
<evidence type="ECO:0000313" key="3">
    <source>
        <dbReference type="Proteomes" id="UP000576821"/>
    </source>
</evidence>
<organism evidence="2 3">
    <name type="scientific">Sphingobium vermicomposti</name>
    <dbReference type="NCBI Taxonomy" id="529005"/>
    <lineage>
        <taxon>Bacteria</taxon>
        <taxon>Pseudomonadati</taxon>
        <taxon>Pseudomonadota</taxon>
        <taxon>Alphaproteobacteria</taxon>
        <taxon>Sphingomonadales</taxon>
        <taxon>Sphingomonadaceae</taxon>
        <taxon>Sphingobium</taxon>
    </lineage>
</organism>
<dbReference type="AlphaFoldDB" id="A0A846M6K3"/>
<dbReference type="Proteomes" id="UP000576821">
    <property type="component" value="Unassembled WGS sequence"/>
</dbReference>
<sequence length="84" mass="9619">MTTKKSTRSSSPRSSRKATRPPSARCAPLNVIHLHNYLKATRHLCDAKRRRHVFIFDIAQTIGTNVRKADFDVPLRAELNFMLT</sequence>
<accession>A0A846M6K3</accession>
<comment type="caution">
    <text evidence="2">The sequence shown here is derived from an EMBL/GenBank/DDBJ whole genome shotgun (WGS) entry which is preliminary data.</text>
</comment>
<dbReference type="EMBL" id="JAASQR010000002">
    <property type="protein sequence ID" value="NIJ16271.1"/>
    <property type="molecule type" value="Genomic_DNA"/>
</dbReference>
<gene>
    <name evidence="2" type="ORF">FHS54_001237</name>
</gene>
<dbReference type="RefSeq" id="WP_167302933.1">
    <property type="nucleotide sequence ID" value="NZ_JAASQR010000002.1"/>
</dbReference>